<dbReference type="Proteomes" id="UP000095286">
    <property type="component" value="Unplaced"/>
</dbReference>
<dbReference type="WBParaSite" id="RSKR_0000259100.2">
    <property type="protein sequence ID" value="RSKR_0000259100.2"/>
    <property type="gene ID" value="RSKR_0000259100"/>
</dbReference>
<organism evidence="1 2">
    <name type="scientific">Rhabditophanes sp. KR3021</name>
    <dbReference type="NCBI Taxonomy" id="114890"/>
    <lineage>
        <taxon>Eukaryota</taxon>
        <taxon>Metazoa</taxon>
        <taxon>Ecdysozoa</taxon>
        <taxon>Nematoda</taxon>
        <taxon>Chromadorea</taxon>
        <taxon>Rhabditida</taxon>
        <taxon>Tylenchina</taxon>
        <taxon>Panagrolaimomorpha</taxon>
        <taxon>Strongyloidoidea</taxon>
        <taxon>Alloionematidae</taxon>
        <taxon>Rhabditophanes</taxon>
    </lineage>
</organism>
<sequence>MDSNNANHNKSTVNSLFITPAIGRPMKIPVKVYAAPTKQSSKSESFNEGDGKKKYNGSYLNYSLSDNFKMEKKHFKGSSGVLGAATLPRKGILKRPSNLSRERSSDDTALLGNNSISVMTRSLPGRLAEQGKKLGFEENGKLERNSGSKSQFGSKSMKLSWSEKNHVAIFGDTSDDNTTETETDNILWDLKKKSTLSLQPIETEILSSEESGTDREDDEDLIDVKERESSLESTVSETGTIQSLKIEGETSNLPSVPKNFSLSSSNLISSIDSKIPTFKASSKPPVVPPLNGLTEQKEEDNLSMGSSGSSVIAGKWWFGKDTRYQLHCEKKGCAHKTCSSESEPYLTPTQRMTQEIMQLKKENRQVTMYSKDKDRQLEQLRGRLKEIESLMASSPKFGNQKEIMDKRENELNEMFKREKNELIEKHEIRVRQLIQETVDSRTEMMKKAQQLDNLKSLKENMVDVEVMTDPNEWDSIMGIKRHPSLRQNMSPSYPHDPISPKSGLELSQSKNELNSSTPSMMSESFYQDTITQLTAYQNEAVVWRTKAAQLEIIIKDQMMKAGQMEVNLVNRLETLQFENDRLVDIIKGAEEEEQVEDNMESLTVSAITLNTPIISGMDRRMSLSPSPARSGVLAAAAMVIGADCRSHSCVEYKKRMLEEVNSGQDKIELYHTKLEQVETDLNKATELISKLNTELATSNENYTKQGLCLEEKKAENNAAEMTVIRLHSEKENLKQAITYLEERLQVYQFTILENDIVIADEDTSSWRKGYIDPRYSVNFSKRVQTDLTSEDMLKNEDQFMSLTDKLSELEHEFASKNVNMRDRFQDIESNLILKAKLVESLSKQLEQSAKMVQEDDKNRQNERELFGRRIEDLGRVAEKVPALEMEIERLRTEKSIVEIKLKDSQNLYDEGLSESLAGTMNKIKQQENYWHEKVSGYENQKANLQNDLEKLRKQHDSYKLKSQVEKADLEARLTSSIEHTNEIFKQINKQTHEKEVQAVPLKVSKYVACKPNFRSKETDIQHGDLYNEVEEKSKSLLAELSITKKQVQVLQEKLFERETRVNNNSTQMTPINSLPRMSNMSGDSTSDQDKMISIISCPPVFTLTVDNASSKDSESNEGEKKVIDLEDKNFDLIARIKTLEEEKQELVEREKERIQRLAAEFDNLRTELDEEIKKYEKEKKHLKEKIVVLEKYKLENIELNKKLVQWKKTDQLVIKKNKMDNIKHLGKSHELLSVQIPSNTLSVSNQTLNTPTFVITGSENDLSNDPKPTLANELARSASAVHVGAQQVSTEIQQLRNKNMILEKELCIIKNLLEKNIKRTLSKASSTAGKSDYSIPEFNNLSNELDEVCNELNRFMEQITEEGTSEVPDVKNATKIVNNWMSKNKNNADVVKDSSGDNEIVKCLGEQLDKVTKDLHEACNELELFRSENKNDRKLSATERESKGFMRSFSAKGVKNKNTFADAELSGWKEKTGVMFRELHRLRGEFMKVDEERKELQYELQILKGELQLERASSKLIKEKLAKPPKNINTDANNLQDGLSKSGVSVYFSTNDNASLARVNTFADSNHSLRKRIVSEGESADFVSCYSLNDLNDFDSQSSCCDGSTQTLNNFNPKGAPQGKTINTKDGLKKINNFEVGSMDRLLIKRKSLDYKSNKHKVESELTILREALSKQSAKMKARILELENELEKAKGSEFEIGMIKSKITMQREESKMYEKKIRELEEERQNMYLVMFKKGQEAAAHEIIENHQLDQMTEDRIVLRFLHDAFYYYLLNKGDSREHLQAILTMLNFTAHQKDEIAKKRRMKTIHEKDGNYAIISVVNRLNNEAYKLATDSMHCYAHVWNYTYIVISMEDEKELALKCTQPDIMFVRHCFLAEYLEKHPEIDVFLFVDADTLVMNPYHKLEDFAPRGKEEFLMYERFFNYEIACGSFLAKNSQYSRDFLREFADFLYQCPKSMFGSDNAAIQALLMNKYNKGRLVEEQKVCMTVWNRSVDWNDIWDFEACSRHVLNKLSESPAASDLLVYDDGRLVITKKMSTRRWIRDGSLTNSMFCRDDFTFHGYKGNLSSMPFVGLVEFEFSEERCKTMPLPMLWNLKKENMMTCAERNVMLQNTVNNVAREFLRDLNDSGYLAKFPSK</sequence>
<proteinExistence type="predicted"/>
<accession>A0AC35TN80</accession>
<evidence type="ECO:0000313" key="2">
    <source>
        <dbReference type="WBParaSite" id="RSKR_0000259100.2"/>
    </source>
</evidence>
<reference evidence="2" key="1">
    <citation type="submission" date="2016-11" db="UniProtKB">
        <authorList>
            <consortium name="WormBaseParasite"/>
        </authorList>
    </citation>
    <scope>IDENTIFICATION</scope>
    <source>
        <strain evidence="2">KR3021</strain>
    </source>
</reference>
<protein>
    <submittedName>
        <fullName evidence="2">FIP-RBD domain-containing protein</fullName>
    </submittedName>
</protein>
<name>A0AC35TN80_9BILA</name>
<evidence type="ECO:0000313" key="1">
    <source>
        <dbReference type="Proteomes" id="UP000095286"/>
    </source>
</evidence>